<reference evidence="2 3" key="1">
    <citation type="journal article" date="2021" name="BMC Genomics">
        <title>Datura genome reveals duplications of psychoactive alkaloid biosynthetic genes and high mutation rate following tissue culture.</title>
        <authorList>
            <person name="Rajewski A."/>
            <person name="Carter-House D."/>
            <person name="Stajich J."/>
            <person name="Litt A."/>
        </authorList>
    </citation>
    <scope>NUCLEOTIDE SEQUENCE [LARGE SCALE GENOMIC DNA]</scope>
    <source>
        <strain evidence="2">AR-01</strain>
    </source>
</reference>
<feature type="region of interest" description="Disordered" evidence="1">
    <location>
        <begin position="1"/>
        <end position="92"/>
    </location>
</feature>
<dbReference type="PANTHER" id="PTHR33144:SF35">
    <property type="entry name" value="TRANSPOSASE, PTTA_EN_SPM, PLANT-RELATED"/>
    <property type="match status" value="1"/>
</dbReference>
<dbReference type="EMBL" id="JACEIK010000520">
    <property type="protein sequence ID" value="MCD7458439.1"/>
    <property type="molecule type" value="Genomic_DNA"/>
</dbReference>
<dbReference type="PANTHER" id="PTHR33144">
    <property type="entry name" value="OS10G0409366 PROTEIN-RELATED"/>
    <property type="match status" value="1"/>
</dbReference>
<proteinExistence type="predicted"/>
<organism evidence="2 3">
    <name type="scientific">Datura stramonium</name>
    <name type="common">Jimsonweed</name>
    <name type="synonym">Common thornapple</name>
    <dbReference type="NCBI Taxonomy" id="4076"/>
    <lineage>
        <taxon>Eukaryota</taxon>
        <taxon>Viridiplantae</taxon>
        <taxon>Streptophyta</taxon>
        <taxon>Embryophyta</taxon>
        <taxon>Tracheophyta</taxon>
        <taxon>Spermatophyta</taxon>
        <taxon>Magnoliopsida</taxon>
        <taxon>eudicotyledons</taxon>
        <taxon>Gunneridae</taxon>
        <taxon>Pentapetalae</taxon>
        <taxon>asterids</taxon>
        <taxon>lamiids</taxon>
        <taxon>Solanales</taxon>
        <taxon>Solanaceae</taxon>
        <taxon>Solanoideae</taxon>
        <taxon>Datureae</taxon>
        <taxon>Datura</taxon>
    </lineage>
</organism>
<feature type="compositionally biased region" description="Basic and acidic residues" evidence="1">
    <location>
        <begin position="63"/>
        <end position="84"/>
    </location>
</feature>
<accession>A0ABS8SIT9</accession>
<gene>
    <name evidence="2" type="ORF">HAX54_038242</name>
</gene>
<sequence length="220" mass="24538">MSLHSTSSATKEVPENGQHVSLGSTSSETQVVPENGQHLSLGSTSSTTQALPKNRQQVTVDTTNHETNEKIIEQGPSIEKRGRTDTQSVHGRTERKLTMLNKYNQPIGPTVATVQEWSSFLSTLARNSTFCPLNVKDWMKVDIKNDMWKYIKAKMEKVQTQQSEDGTQSVDAYELVMGPKHPGRVILYGRGITKTVLKKKVGDPPSSTNELMQHKMEEIE</sequence>
<feature type="region of interest" description="Disordered" evidence="1">
    <location>
        <begin position="200"/>
        <end position="220"/>
    </location>
</feature>
<feature type="compositionally biased region" description="Polar residues" evidence="1">
    <location>
        <begin position="1"/>
        <end position="10"/>
    </location>
</feature>
<feature type="compositionally biased region" description="Polar residues" evidence="1">
    <location>
        <begin position="18"/>
        <end position="62"/>
    </location>
</feature>
<keyword evidence="3" id="KW-1185">Reference proteome</keyword>
<name>A0ABS8SIT9_DATST</name>
<dbReference type="Proteomes" id="UP000823775">
    <property type="component" value="Unassembled WGS sequence"/>
</dbReference>
<protein>
    <submittedName>
        <fullName evidence="2">Uncharacterized protein</fullName>
    </submittedName>
</protein>
<comment type="caution">
    <text evidence="2">The sequence shown here is derived from an EMBL/GenBank/DDBJ whole genome shotgun (WGS) entry which is preliminary data.</text>
</comment>
<evidence type="ECO:0000313" key="3">
    <source>
        <dbReference type="Proteomes" id="UP000823775"/>
    </source>
</evidence>
<evidence type="ECO:0000313" key="2">
    <source>
        <dbReference type="EMBL" id="MCD7458439.1"/>
    </source>
</evidence>
<evidence type="ECO:0000256" key="1">
    <source>
        <dbReference type="SAM" id="MobiDB-lite"/>
    </source>
</evidence>